<organism evidence="8 9">
    <name type="scientific">Drosophila arizonae</name>
    <name type="common">Fruit fly</name>
    <dbReference type="NCBI Taxonomy" id="7263"/>
    <lineage>
        <taxon>Eukaryota</taxon>
        <taxon>Metazoa</taxon>
        <taxon>Ecdysozoa</taxon>
        <taxon>Arthropoda</taxon>
        <taxon>Hexapoda</taxon>
        <taxon>Insecta</taxon>
        <taxon>Pterygota</taxon>
        <taxon>Neoptera</taxon>
        <taxon>Endopterygota</taxon>
        <taxon>Diptera</taxon>
        <taxon>Brachycera</taxon>
        <taxon>Muscomorpha</taxon>
        <taxon>Ephydroidea</taxon>
        <taxon>Drosophilidae</taxon>
        <taxon>Drosophila</taxon>
    </lineage>
</organism>
<dbReference type="Gene3D" id="3.40.630.10">
    <property type="entry name" value="Zn peptidases"/>
    <property type="match status" value="1"/>
</dbReference>
<reference evidence="9" key="3">
    <citation type="submission" date="2025-08" db="UniProtKB">
        <authorList>
            <consortium name="RefSeq"/>
        </authorList>
    </citation>
    <scope>IDENTIFICATION</scope>
    <source>
        <tissue evidence="9">Whole organism</tissue>
    </source>
</reference>
<keyword evidence="5" id="KW-0012">Acyltransferase</keyword>
<evidence type="ECO:0000256" key="4">
    <source>
        <dbReference type="ARBA" id="ARBA00022679"/>
    </source>
</evidence>
<accession>A0ABM1P9W8</accession>
<gene>
    <name evidence="9" type="primary">LOC108614404</name>
</gene>
<evidence type="ECO:0000256" key="1">
    <source>
        <dbReference type="ARBA" id="ARBA00000001"/>
    </source>
</evidence>
<proteinExistence type="inferred from homology"/>
<keyword evidence="8" id="KW-1185">Reference proteome</keyword>
<comment type="similarity">
    <text evidence="2">Belongs to the glutaminyl-peptide cyclotransferase family.</text>
</comment>
<keyword evidence="4" id="KW-0808">Transferase</keyword>
<dbReference type="EC" id="2.3.2.5" evidence="3"/>
<reference evidence="8" key="1">
    <citation type="journal article" date="1997" name="Nucleic Acids Res.">
        <title>tRNAscan-SE: a program for improved detection of transfer RNA genes in genomic sequence.</title>
        <authorList>
            <person name="Lowe T.M."/>
            <person name="Eddy S.R."/>
        </authorList>
    </citation>
    <scope>NUCLEOTIDE SEQUENCE [LARGE SCALE GENOMIC DNA]</scope>
</reference>
<dbReference type="InterPro" id="IPR040234">
    <property type="entry name" value="QC/QCL"/>
</dbReference>
<protein>
    <recommendedName>
        <fullName evidence="3">glutaminyl-peptide cyclotransferase</fullName>
        <ecNumber evidence="3">2.3.2.5</ecNumber>
    </recommendedName>
</protein>
<feature type="chain" id="PRO_5045039581" description="glutaminyl-peptide cyclotransferase" evidence="6">
    <location>
        <begin position="24"/>
        <end position="342"/>
    </location>
</feature>
<evidence type="ECO:0000259" key="7">
    <source>
        <dbReference type="Pfam" id="PF04389"/>
    </source>
</evidence>
<dbReference type="InterPro" id="IPR037457">
    <property type="entry name" value="M28_QC"/>
</dbReference>
<dbReference type="SUPFAM" id="SSF53187">
    <property type="entry name" value="Zn-dependent exopeptidases"/>
    <property type="match status" value="1"/>
</dbReference>
<evidence type="ECO:0000256" key="6">
    <source>
        <dbReference type="SAM" id="SignalP"/>
    </source>
</evidence>
<sequence length="342" mass="38755">MKASVDYILLIVGLMAIVDYALAQQANLHTAPPLADDEAHFNSSLEAILVPRVVGSRGHQQVRNYLVNSLKALGFQTEVDEFKERVPILGEVTFANVIGYINPQAQNYLALACHYDSKYFAEDPGFVGATDSAVPCAMLLNTAKTLKSYLAQQFRNRNDLGLMLIFFDGEEAFRDWSRTDSLYGSRHLARKYSQMPNPFATAQGRSSRHIDRIEVLVLLDLIGARNPKFASFFENTSGLHTSLVQIEQTLRASGQLEGNNKMFLNRPAGGFTDDDHRPFLEENVPVLHLIATPFPTQWHTPNDNAANLHWPSIRNFNRIFRNFVYQYMTRHSVPVDLRFRHK</sequence>
<keyword evidence="6" id="KW-0732">Signal</keyword>
<evidence type="ECO:0000313" key="9">
    <source>
        <dbReference type="RefSeq" id="XP_017864004.1"/>
    </source>
</evidence>
<name>A0ABM1P9W8_DROAR</name>
<evidence type="ECO:0000313" key="8">
    <source>
        <dbReference type="Proteomes" id="UP000694904"/>
    </source>
</evidence>
<evidence type="ECO:0000256" key="5">
    <source>
        <dbReference type="ARBA" id="ARBA00023315"/>
    </source>
</evidence>
<dbReference type="RefSeq" id="XP_017864004.1">
    <property type="nucleotide sequence ID" value="XM_018008515.1"/>
</dbReference>
<dbReference type="Pfam" id="PF04389">
    <property type="entry name" value="Peptidase_M28"/>
    <property type="match status" value="1"/>
</dbReference>
<feature type="domain" description="Peptidase M28" evidence="7">
    <location>
        <begin position="96"/>
        <end position="324"/>
    </location>
</feature>
<reference evidence="8" key="2">
    <citation type="journal article" date="2016" name="G3 (Bethesda)">
        <title>Genome Evolution in Three Species of Cactophilic Drosophila.</title>
        <authorList>
            <person name="Sanchez-Flores A."/>
            <person name="Penazola F."/>
            <person name="Carpinteyro-Ponce J."/>
            <person name="Nazario-Yepiz N."/>
            <person name="Abreu-Goodger C."/>
            <person name="Machado C.A."/>
            <person name="Markow T.A."/>
        </authorList>
    </citation>
    <scope>NUCLEOTIDE SEQUENCE [LARGE SCALE GENOMIC DNA]</scope>
</reference>
<dbReference type="PANTHER" id="PTHR12283">
    <property type="entry name" value="GLUTAMINYL-PEPTIDE CYCLOTRANSFERASE"/>
    <property type="match status" value="1"/>
</dbReference>
<dbReference type="Proteomes" id="UP000694904">
    <property type="component" value="Chromosome 4"/>
</dbReference>
<dbReference type="GeneID" id="108614404"/>
<comment type="catalytic activity">
    <reaction evidence="1">
        <text>N-terminal L-glutaminyl-[peptide] = N-terminal 5-oxo-L-prolyl-[peptide] + NH4(+)</text>
        <dbReference type="Rhea" id="RHEA:23652"/>
        <dbReference type="Rhea" id="RHEA-COMP:11736"/>
        <dbReference type="Rhea" id="RHEA-COMP:11846"/>
        <dbReference type="ChEBI" id="CHEBI:28938"/>
        <dbReference type="ChEBI" id="CHEBI:64722"/>
        <dbReference type="ChEBI" id="CHEBI:87215"/>
        <dbReference type="EC" id="2.3.2.5"/>
    </reaction>
</comment>
<dbReference type="PANTHER" id="PTHR12283:SF6">
    <property type="entry name" value="GLUTAMINYL-PEPTIDE CYCLOTRANSFERASE-RELATED"/>
    <property type="match status" value="1"/>
</dbReference>
<evidence type="ECO:0000256" key="2">
    <source>
        <dbReference type="ARBA" id="ARBA00006014"/>
    </source>
</evidence>
<dbReference type="CDD" id="cd03880">
    <property type="entry name" value="M28_QC_like"/>
    <property type="match status" value="1"/>
</dbReference>
<feature type="signal peptide" evidence="6">
    <location>
        <begin position="1"/>
        <end position="23"/>
    </location>
</feature>
<dbReference type="InterPro" id="IPR007484">
    <property type="entry name" value="Peptidase_M28"/>
</dbReference>
<evidence type="ECO:0000256" key="3">
    <source>
        <dbReference type="ARBA" id="ARBA00012012"/>
    </source>
</evidence>